<keyword evidence="8" id="KW-1185">Reference proteome</keyword>
<dbReference type="SMART" id="SM00862">
    <property type="entry name" value="Trans_reg_C"/>
    <property type="match status" value="1"/>
</dbReference>
<dbReference type="AlphaFoldDB" id="A0A2W2FWK3"/>
<protein>
    <recommendedName>
        <fullName evidence="6">OmpR/PhoB-type domain-containing protein</fullName>
    </recommendedName>
</protein>
<feature type="DNA-binding region" description="OmpR/PhoB-type" evidence="5">
    <location>
        <begin position="1"/>
        <end position="95"/>
    </location>
</feature>
<dbReference type="SMART" id="SM01043">
    <property type="entry name" value="BTAD"/>
    <property type="match status" value="1"/>
</dbReference>
<organism evidence="7 8">
    <name type="scientific">Nonomuraea aridisoli</name>
    <dbReference type="NCBI Taxonomy" id="2070368"/>
    <lineage>
        <taxon>Bacteria</taxon>
        <taxon>Bacillati</taxon>
        <taxon>Actinomycetota</taxon>
        <taxon>Actinomycetes</taxon>
        <taxon>Streptosporangiales</taxon>
        <taxon>Streptosporangiaceae</taxon>
        <taxon>Nonomuraea</taxon>
    </lineage>
</organism>
<dbReference type="GO" id="GO:0006355">
    <property type="term" value="P:regulation of DNA-templated transcription"/>
    <property type="evidence" value="ECO:0007669"/>
    <property type="project" value="InterPro"/>
</dbReference>
<evidence type="ECO:0000256" key="1">
    <source>
        <dbReference type="ARBA" id="ARBA00005820"/>
    </source>
</evidence>
<evidence type="ECO:0000259" key="6">
    <source>
        <dbReference type="PROSITE" id="PS51755"/>
    </source>
</evidence>
<name>A0A2W2FWK3_9ACTN</name>
<keyword evidence="3 5" id="KW-0238">DNA-binding</keyword>
<dbReference type="SUPFAM" id="SSF48452">
    <property type="entry name" value="TPR-like"/>
    <property type="match status" value="1"/>
</dbReference>
<dbReference type="CDD" id="cd15831">
    <property type="entry name" value="BTAD"/>
    <property type="match status" value="1"/>
</dbReference>
<dbReference type="EMBL" id="POUD01000041">
    <property type="protein sequence ID" value="PZG19224.1"/>
    <property type="molecule type" value="Genomic_DNA"/>
</dbReference>
<evidence type="ECO:0000313" key="7">
    <source>
        <dbReference type="EMBL" id="PZG19224.1"/>
    </source>
</evidence>
<evidence type="ECO:0000256" key="3">
    <source>
        <dbReference type="ARBA" id="ARBA00023125"/>
    </source>
</evidence>
<dbReference type="InterPro" id="IPR036388">
    <property type="entry name" value="WH-like_DNA-bd_sf"/>
</dbReference>
<evidence type="ECO:0000256" key="5">
    <source>
        <dbReference type="PROSITE-ProRule" id="PRU01091"/>
    </source>
</evidence>
<dbReference type="RefSeq" id="WP_111179167.1">
    <property type="nucleotide sequence ID" value="NZ_POUD01000041.1"/>
</dbReference>
<comment type="similarity">
    <text evidence="1">Belongs to the AfsR/DnrI/RedD regulatory family.</text>
</comment>
<dbReference type="InterPro" id="IPR011990">
    <property type="entry name" value="TPR-like_helical_dom_sf"/>
</dbReference>
<dbReference type="GO" id="GO:0000160">
    <property type="term" value="P:phosphorelay signal transduction system"/>
    <property type="evidence" value="ECO:0007669"/>
    <property type="project" value="InterPro"/>
</dbReference>
<proteinExistence type="inferred from homology"/>
<dbReference type="SUPFAM" id="SSF46894">
    <property type="entry name" value="C-terminal effector domain of the bipartite response regulators"/>
    <property type="match status" value="1"/>
</dbReference>
<dbReference type="PANTHER" id="PTHR35807:SF1">
    <property type="entry name" value="TRANSCRIPTIONAL REGULATOR REDD"/>
    <property type="match status" value="1"/>
</dbReference>
<accession>A0A2W2FWK3</accession>
<dbReference type="InterPro" id="IPR016032">
    <property type="entry name" value="Sig_transdc_resp-reg_C-effctor"/>
</dbReference>
<feature type="domain" description="OmpR/PhoB-type" evidence="6">
    <location>
        <begin position="1"/>
        <end position="95"/>
    </location>
</feature>
<dbReference type="GO" id="GO:0003677">
    <property type="term" value="F:DNA binding"/>
    <property type="evidence" value="ECO:0007669"/>
    <property type="project" value="UniProtKB-UniRule"/>
</dbReference>
<keyword evidence="4" id="KW-0804">Transcription</keyword>
<dbReference type="Gene3D" id="1.25.40.10">
    <property type="entry name" value="Tetratricopeptide repeat domain"/>
    <property type="match status" value="1"/>
</dbReference>
<evidence type="ECO:0000256" key="4">
    <source>
        <dbReference type="ARBA" id="ARBA00023163"/>
    </source>
</evidence>
<dbReference type="InterPro" id="IPR001867">
    <property type="entry name" value="OmpR/PhoB-type_DNA-bd"/>
</dbReference>
<dbReference type="Pfam" id="PF03704">
    <property type="entry name" value="BTAD"/>
    <property type="match status" value="1"/>
</dbReference>
<comment type="caution">
    <text evidence="7">The sequence shown here is derived from an EMBL/GenBank/DDBJ whole genome shotgun (WGS) entry which is preliminary data.</text>
</comment>
<reference evidence="7 8" key="1">
    <citation type="submission" date="2018-01" db="EMBL/GenBank/DDBJ databases">
        <title>Draft genome sequence of Nonomuraea sp. KC333.</title>
        <authorList>
            <person name="Sahin N."/>
            <person name="Saygin H."/>
            <person name="Ay H."/>
        </authorList>
    </citation>
    <scope>NUCLEOTIDE SEQUENCE [LARGE SCALE GENOMIC DNA]</scope>
    <source>
        <strain evidence="7 8">KC333</strain>
    </source>
</reference>
<dbReference type="InterPro" id="IPR051677">
    <property type="entry name" value="AfsR-DnrI-RedD_regulator"/>
</dbReference>
<dbReference type="PANTHER" id="PTHR35807">
    <property type="entry name" value="TRANSCRIPTIONAL REGULATOR REDD-RELATED"/>
    <property type="match status" value="1"/>
</dbReference>
<dbReference type="PROSITE" id="PS51755">
    <property type="entry name" value="OMPR_PHOB"/>
    <property type="match status" value="1"/>
</dbReference>
<dbReference type="Proteomes" id="UP000249304">
    <property type="component" value="Unassembled WGS sequence"/>
</dbReference>
<dbReference type="Pfam" id="PF00486">
    <property type="entry name" value="Trans_reg_C"/>
    <property type="match status" value="1"/>
</dbReference>
<gene>
    <name evidence="7" type="ORF">C1J01_12780</name>
</gene>
<sequence>MNAIPARRFSLLGTLRLDIGTRTVAVTAGKMKVVLAALLLNENEPVTRDRLIEYMWEKPPASARTLLHSVILRLRRITGDHQFIRTRGSNYVLRVEPGELDLHDLSALLEKADSARAHLDVTTEHDCLSRAVELWRGPTLADVPSPALRLGIATRFDEMKLQALNRQIDLDLALGRYAQVVSRLRELTHEHPFNEHFWKQLMTALYRCGRQAEALSAYHELRRMLDRELGIEPDPDVKAVYQSILRPDSDDDSRRR</sequence>
<dbReference type="Gene3D" id="1.10.10.10">
    <property type="entry name" value="Winged helix-like DNA-binding domain superfamily/Winged helix DNA-binding domain"/>
    <property type="match status" value="1"/>
</dbReference>
<keyword evidence="2" id="KW-0805">Transcription regulation</keyword>
<evidence type="ECO:0000256" key="2">
    <source>
        <dbReference type="ARBA" id="ARBA00023015"/>
    </source>
</evidence>
<dbReference type="InterPro" id="IPR005158">
    <property type="entry name" value="BTAD"/>
</dbReference>
<evidence type="ECO:0000313" key="8">
    <source>
        <dbReference type="Proteomes" id="UP000249304"/>
    </source>
</evidence>
<dbReference type="OrthoDB" id="4336084at2"/>